<dbReference type="Pfam" id="PF00465">
    <property type="entry name" value="Fe-ADH"/>
    <property type="match status" value="1"/>
</dbReference>
<protein>
    <submittedName>
        <fullName evidence="8">Alcohol dehydrogenase</fullName>
    </submittedName>
</protein>
<dbReference type="PROSITE" id="PS00913">
    <property type="entry name" value="ADH_IRON_1"/>
    <property type="match status" value="1"/>
</dbReference>
<dbReference type="InterPro" id="IPR018211">
    <property type="entry name" value="ADH_Fe_CS"/>
</dbReference>
<keyword evidence="3" id="KW-0560">Oxidoreductase</keyword>
<comment type="caution">
    <text evidence="8">The sequence shown here is derived from an EMBL/GenBank/DDBJ whole genome shotgun (WGS) entry which is preliminary data.</text>
</comment>
<evidence type="ECO:0000256" key="3">
    <source>
        <dbReference type="ARBA" id="ARBA00023002"/>
    </source>
</evidence>
<evidence type="ECO:0000259" key="7">
    <source>
        <dbReference type="Pfam" id="PF25137"/>
    </source>
</evidence>
<dbReference type="Pfam" id="PF25137">
    <property type="entry name" value="ADH_Fe_C"/>
    <property type="match status" value="1"/>
</dbReference>
<dbReference type="Gene3D" id="3.40.50.1970">
    <property type="match status" value="1"/>
</dbReference>
<evidence type="ECO:0000313" key="9">
    <source>
        <dbReference type="Proteomes" id="UP000078389"/>
    </source>
</evidence>
<accession>A0A178I2Y6</accession>
<comment type="catalytic activity">
    <reaction evidence="5">
        <text>a primary alcohol + NAD(+) = an aldehyde + NADH + H(+)</text>
        <dbReference type="Rhea" id="RHEA:10736"/>
        <dbReference type="ChEBI" id="CHEBI:15378"/>
        <dbReference type="ChEBI" id="CHEBI:15734"/>
        <dbReference type="ChEBI" id="CHEBI:17478"/>
        <dbReference type="ChEBI" id="CHEBI:57540"/>
        <dbReference type="ChEBI" id="CHEBI:57945"/>
        <dbReference type="EC" id="1.1.1.1"/>
    </reaction>
</comment>
<sequence length="414" mass="42245">MFGALRSPRNIVFGSGQRASLPGYAAALGHKVLLVTDQRMAGEETFRILESGLREAGLSVSTFAGVEAELPAECLVAGVAAASDFGAEVIVGIGGGSCIDAAKVIALIAAHGGAISDYYGEFKVPGPVLPLVALPTTAGTGSEVTPVAVVADPHRAVKVGIASPHLIPVTAICDPDLTLTCPPVLTAMSGADALVHAIEAFTTAPRSALTNITLEHVFVGKNAMTDSFAMAAIGNIGRSLAAAVKNGGDVRARADVMLGAMQAGLAFGTAGTSVCHAVQYPVGALTHTAHGLGVALMLPYALAFNREHALADIATIGRILEFATKDDDDAAAADRCIVGIADLLNTIAVPRTLAEIGVKSDDLPWIADQALAANRLIKNNPRPVDRAGMDLLIAAAFAGDLAMLTTNTKHAKAI</sequence>
<evidence type="ECO:0000313" key="8">
    <source>
        <dbReference type="EMBL" id="OAM79100.1"/>
    </source>
</evidence>
<comment type="cofactor">
    <cofactor evidence="1">
        <name>Fe cation</name>
        <dbReference type="ChEBI" id="CHEBI:24875"/>
    </cofactor>
</comment>
<dbReference type="GO" id="GO:0046872">
    <property type="term" value="F:metal ion binding"/>
    <property type="evidence" value="ECO:0007669"/>
    <property type="project" value="InterPro"/>
</dbReference>
<keyword evidence="4" id="KW-0520">NAD</keyword>
<dbReference type="CDD" id="cd08191">
    <property type="entry name" value="Fe-ADH-like"/>
    <property type="match status" value="1"/>
</dbReference>
<feature type="domain" description="Alcohol dehydrogenase iron-type/glycerol dehydrogenase GldA" evidence="6">
    <location>
        <begin position="8"/>
        <end position="175"/>
    </location>
</feature>
<evidence type="ECO:0000256" key="1">
    <source>
        <dbReference type="ARBA" id="ARBA00001962"/>
    </source>
</evidence>
<dbReference type="Proteomes" id="UP000078389">
    <property type="component" value="Unassembled WGS sequence"/>
</dbReference>
<dbReference type="AlphaFoldDB" id="A0A178I2Y6"/>
<dbReference type="InterPro" id="IPR056798">
    <property type="entry name" value="ADH_Fe_C"/>
</dbReference>
<evidence type="ECO:0000256" key="4">
    <source>
        <dbReference type="ARBA" id="ARBA00023027"/>
    </source>
</evidence>
<reference evidence="8 9" key="1">
    <citation type="submission" date="2016-03" db="EMBL/GenBank/DDBJ databases">
        <title>Genome sequencing of Devosia sp. S37.</title>
        <authorList>
            <person name="Mohd Nor M."/>
        </authorList>
    </citation>
    <scope>NUCLEOTIDE SEQUENCE [LARGE SCALE GENOMIC DNA]</scope>
    <source>
        <strain evidence="8 9">S37</strain>
    </source>
</reference>
<dbReference type="Gene3D" id="1.20.1090.10">
    <property type="entry name" value="Dehydroquinate synthase-like - alpha domain"/>
    <property type="match status" value="1"/>
</dbReference>
<gene>
    <name evidence="8" type="ORF">A3840_04615</name>
</gene>
<dbReference type="InterPro" id="IPR039697">
    <property type="entry name" value="Alcohol_dehydrogenase_Fe"/>
</dbReference>
<proteinExistence type="inferred from homology"/>
<name>A0A178I2Y6_9HYPH</name>
<dbReference type="PANTHER" id="PTHR11496">
    <property type="entry name" value="ALCOHOL DEHYDROGENASE"/>
    <property type="match status" value="1"/>
</dbReference>
<dbReference type="RefSeq" id="WP_067452584.1">
    <property type="nucleotide sequence ID" value="NZ_LVVY01000065.1"/>
</dbReference>
<feature type="domain" description="Fe-containing alcohol dehydrogenase-like C-terminal" evidence="7">
    <location>
        <begin position="186"/>
        <end position="396"/>
    </location>
</feature>
<dbReference type="PANTHER" id="PTHR11496:SF102">
    <property type="entry name" value="ALCOHOL DEHYDROGENASE 4"/>
    <property type="match status" value="1"/>
</dbReference>
<evidence type="ECO:0000256" key="2">
    <source>
        <dbReference type="ARBA" id="ARBA00007358"/>
    </source>
</evidence>
<dbReference type="SUPFAM" id="SSF56796">
    <property type="entry name" value="Dehydroquinate synthase-like"/>
    <property type="match status" value="1"/>
</dbReference>
<comment type="similarity">
    <text evidence="2">Belongs to the iron-containing alcohol dehydrogenase family.</text>
</comment>
<evidence type="ECO:0000259" key="6">
    <source>
        <dbReference type="Pfam" id="PF00465"/>
    </source>
</evidence>
<dbReference type="STRING" id="1770058.A3840_04615"/>
<evidence type="ECO:0000256" key="5">
    <source>
        <dbReference type="ARBA" id="ARBA00049243"/>
    </source>
</evidence>
<dbReference type="GO" id="GO:0004022">
    <property type="term" value="F:alcohol dehydrogenase (NAD+) activity"/>
    <property type="evidence" value="ECO:0007669"/>
    <property type="project" value="UniProtKB-EC"/>
</dbReference>
<keyword evidence="9" id="KW-1185">Reference proteome</keyword>
<dbReference type="InterPro" id="IPR001670">
    <property type="entry name" value="ADH_Fe/GldA"/>
</dbReference>
<organism evidence="8 9">
    <name type="scientific">Devosia elaeis</name>
    <dbReference type="NCBI Taxonomy" id="1770058"/>
    <lineage>
        <taxon>Bacteria</taxon>
        <taxon>Pseudomonadati</taxon>
        <taxon>Pseudomonadota</taxon>
        <taxon>Alphaproteobacteria</taxon>
        <taxon>Hyphomicrobiales</taxon>
        <taxon>Devosiaceae</taxon>
        <taxon>Devosia</taxon>
    </lineage>
</organism>
<dbReference type="EMBL" id="LVVY01000065">
    <property type="protein sequence ID" value="OAM79100.1"/>
    <property type="molecule type" value="Genomic_DNA"/>
</dbReference>
<dbReference type="FunFam" id="3.40.50.1970:FF:000003">
    <property type="entry name" value="Alcohol dehydrogenase, iron-containing"/>
    <property type="match status" value="1"/>
</dbReference>